<keyword evidence="4" id="KW-1185">Reference proteome</keyword>
<feature type="compositionally biased region" description="Low complexity" evidence="1">
    <location>
        <begin position="90"/>
        <end position="105"/>
    </location>
</feature>
<feature type="compositionally biased region" description="Polar residues" evidence="1">
    <location>
        <begin position="41"/>
        <end position="50"/>
    </location>
</feature>
<dbReference type="EMBL" id="JAMWMR010000010">
    <property type="protein sequence ID" value="MCN9241983.1"/>
    <property type="molecule type" value="Genomic_DNA"/>
</dbReference>
<dbReference type="Gene3D" id="3.60.40.10">
    <property type="entry name" value="PPM-type phosphatase domain"/>
    <property type="match status" value="1"/>
</dbReference>
<evidence type="ECO:0000313" key="3">
    <source>
        <dbReference type="EMBL" id="MCN9241983.1"/>
    </source>
</evidence>
<dbReference type="SUPFAM" id="SSF81606">
    <property type="entry name" value="PP2C-like"/>
    <property type="match status" value="1"/>
</dbReference>
<protein>
    <submittedName>
        <fullName evidence="3">Protein phosphatase 2C domain-containing protein</fullName>
    </submittedName>
</protein>
<comment type="caution">
    <text evidence="3">The sequence shown here is derived from an EMBL/GenBank/DDBJ whole genome shotgun (WGS) entry which is preliminary data.</text>
</comment>
<accession>A0ABT0ZEI9</accession>
<reference evidence="3 4" key="1">
    <citation type="submission" date="2022-05" db="EMBL/GenBank/DDBJ databases">
        <title>Streptomyces sp. nov. RY43-2 isolated from soil of a peat swamp forest.</title>
        <authorList>
            <person name="Kanchanasin P."/>
            <person name="Tanasupawat S."/>
            <person name="Phongsopitanun W."/>
        </authorList>
    </citation>
    <scope>NUCLEOTIDE SEQUENCE [LARGE SCALE GENOMIC DNA]</scope>
    <source>
        <strain evidence="3 4">RY43-2</strain>
    </source>
</reference>
<dbReference type="Proteomes" id="UP001523219">
    <property type="component" value="Unassembled WGS sequence"/>
</dbReference>
<dbReference type="Pfam" id="PF13672">
    <property type="entry name" value="PP2C_2"/>
    <property type="match status" value="1"/>
</dbReference>
<organism evidence="3 4">
    <name type="scientific">Streptomyces macrolidinus</name>
    <dbReference type="NCBI Taxonomy" id="2952607"/>
    <lineage>
        <taxon>Bacteria</taxon>
        <taxon>Bacillati</taxon>
        <taxon>Actinomycetota</taxon>
        <taxon>Actinomycetes</taxon>
        <taxon>Kitasatosporales</taxon>
        <taxon>Streptomycetaceae</taxon>
        <taxon>Streptomyces</taxon>
    </lineage>
</organism>
<sequence>MGPAPAYAVPDYVVPEYEVPAYGGPDLTAPQRSAPSGPGRQDTSWSQSGPPRQGAPEAPGDREMRGGAPGDAAAPPAAGPRHAAPRRQEPAPQQQPQQPQQPHGPTRGPLLGQPYGQPYAPPAPDPRRADDEDRWQRIVLGRPSARVEPKPPPADPYRPDTIFDGWSTPHLTVRLASVRGDAHRFGGSPRQDDVVVACHEPTGTVVFAVADGVSSAPLSHIGAALACRTAVNDLLVQLGERREELDWSRVLNAAAYQLLMRVAHGREPAEAEHAEATRTLATTLVTGTVAPAEGGILHVTLVRAGDSSAWCLRGREYTPLLDDEDPGSEEISSTAVVALPRLSARSRSISYKLPPDSVLLVGTDGFGVPLGDGTGLVGDLFATGLAVPPPEPRTLAHLLDFSRETFDDDRTLLAVWPRHRLPGGPR</sequence>
<name>A0ABT0ZEI9_9ACTN</name>
<feature type="compositionally biased region" description="Low complexity" evidence="1">
    <location>
        <begin position="70"/>
        <end position="82"/>
    </location>
</feature>
<evidence type="ECO:0000313" key="4">
    <source>
        <dbReference type="Proteomes" id="UP001523219"/>
    </source>
</evidence>
<dbReference type="InterPro" id="IPR036457">
    <property type="entry name" value="PPM-type-like_dom_sf"/>
</dbReference>
<dbReference type="RefSeq" id="WP_252425285.1">
    <property type="nucleotide sequence ID" value="NZ_JAMWMR010000010.1"/>
</dbReference>
<proteinExistence type="predicted"/>
<evidence type="ECO:0000259" key="2">
    <source>
        <dbReference type="Pfam" id="PF13672"/>
    </source>
</evidence>
<dbReference type="InterPro" id="IPR001932">
    <property type="entry name" value="PPM-type_phosphatase-like_dom"/>
</dbReference>
<feature type="domain" description="PPM-type phosphatase" evidence="2">
    <location>
        <begin position="179"/>
        <end position="371"/>
    </location>
</feature>
<evidence type="ECO:0000256" key="1">
    <source>
        <dbReference type="SAM" id="MobiDB-lite"/>
    </source>
</evidence>
<feature type="region of interest" description="Disordered" evidence="1">
    <location>
        <begin position="18"/>
        <end position="130"/>
    </location>
</feature>
<gene>
    <name evidence="3" type="ORF">NGF19_14480</name>
</gene>